<dbReference type="SUPFAM" id="SSF52540">
    <property type="entry name" value="P-loop containing nucleoside triphosphate hydrolases"/>
    <property type="match status" value="1"/>
</dbReference>
<comment type="subcellular location">
    <subcellularLocation>
        <location evidence="1">Cell membrane</location>
        <topology evidence="1">Multi-pass membrane protein</topology>
    </subcellularLocation>
</comment>
<keyword evidence="4 8" id="KW-0812">Transmembrane</keyword>
<dbReference type="PANTHER" id="PTHR37937">
    <property type="entry name" value="CONJUGATIVE TRANSFER: DNA TRANSPORT"/>
    <property type="match status" value="1"/>
</dbReference>
<dbReference type="InterPro" id="IPR051539">
    <property type="entry name" value="T4SS-coupling_protein"/>
</dbReference>
<dbReference type="Proteomes" id="UP000050901">
    <property type="component" value="Unassembled WGS sequence"/>
</dbReference>
<dbReference type="Pfam" id="PF02534">
    <property type="entry name" value="T4SS-DNA_transf"/>
    <property type="match status" value="1"/>
</dbReference>
<accession>A0A0R1PBT8</accession>
<organism evidence="10 11">
    <name type="scientific">Limosilactobacillus mucosae DSM 13345</name>
    <dbReference type="NCBI Taxonomy" id="1423771"/>
    <lineage>
        <taxon>Bacteria</taxon>
        <taxon>Bacillati</taxon>
        <taxon>Bacillota</taxon>
        <taxon>Bacilli</taxon>
        <taxon>Lactobacillales</taxon>
        <taxon>Lactobacillaceae</taxon>
        <taxon>Limosilactobacillus</taxon>
    </lineage>
</organism>
<dbReference type="Pfam" id="PF12696">
    <property type="entry name" value="TraG-D_C"/>
    <property type="match status" value="1"/>
</dbReference>
<dbReference type="GO" id="GO:0005886">
    <property type="term" value="C:plasma membrane"/>
    <property type="evidence" value="ECO:0007669"/>
    <property type="project" value="UniProtKB-SubCell"/>
</dbReference>
<keyword evidence="6 8" id="KW-0472">Membrane</keyword>
<evidence type="ECO:0000256" key="5">
    <source>
        <dbReference type="ARBA" id="ARBA00022989"/>
    </source>
</evidence>
<dbReference type="NCBIfam" id="NF045973">
    <property type="entry name" value="conju_CD1115"/>
    <property type="match status" value="1"/>
</dbReference>
<dbReference type="PATRIC" id="fig|1423771.3.peg.261"/>
<feature type="transmembrane region" description="Helical" evidence="8">
    <location>
        <begin position="23"/>
        <end position="44"/>
    </location>
</feature>
<dbReference type="InterPro" id="IPR027417">
    <property type="entry name" value="P-loop_NTPase"/>
</dbReference>
<evidence type="ECO:0000259" key="9">
    <source>
        <dbReference type="Pfam" id="PF12696"/>
    </source>
</evidence>
<evidence type="ECO:0000256" key="6">
    <source>
        <dbReference type="ARBA" id="ARBA00023136"/>
    </source>
</evidence>
<reference evidence="10 11" key="1">
    <citation type="journal article" date="2015" name="Genome Announc.">
        <title>Expanding the biotechnology potential of lactobacilli through comparative genomics of 213 strains and associated genera.</title>
        <authorList>
            <person name="Sun Z."/>
            <person name="Harris H.M."/>
            <person name="McCann A."/>
            <person name="Guo C."/>
            <person name="Argimon S."/>
            <person name="Zhang W."/>
            <person name="Yang X."/>
            <person name="Jeffery I.B."/>
            <person name="Cooney J.C."/>
            <person name="Kagawa T.F."/>
            <person name="Liu W."/>
            <person name="Song Y."/>
            <person name="Salvetti E."/>
            <person name="Wrobel A."/>
            <person name="Rasinkangas P."/>
            <person name="Parkhill J."/>
            <person name="Rea M.C."/>
            <person name="O'Sullivan O."/>
            <person name="Ritari J."/>
            <person name="Douillard F.P."/>
            <person name="Paul Ross R."/>
            <person name="Yang R."/>
            <person name="Briner A.E."/>
            <person name="Felis G.E."/>
            <person name="de Vos W.M."/>
            <person name="Barrangou R."/>
            <person name="Klaenhammer T.R."/>
            <person name="Caufield P.W."/>
            <person name="Cui Y."/>
            <person name="Zhang H."/>
            <person name="O'Toole P.W."/>
        </authorList>
    </citation>
    <scope>NUCLEOTIDE SEQUENCE [LARGE SCALE GENOMIC DNA]</scope>
    <source>
        <strain evidence="10 11">DSM 13345</strain>
    </source>
</reference>
<name>A0A0R1PBT8_LIMMU</name>
<dbReference type="AlphaFoldDB" id="A0A0R1PBT8"/>
<comment type="caution">
    <text evidence="10">The sequence shown here is derived from an EMBL/GenBank/DDBJ whole genome shotgun (WGS) entry which is preliminary data.</text>
</comment>
<evidence type="ECO:0000256" key="7">
    <source>
        <dbReference type="SAM" id="MobiDB-lite"/>
    </source>
</evidence>
<evidence type="ECO:0000313" key="10">
    <source>
        <dbReference type="EMBL" id="KRL25720.1"/>
    </source>
</evidence>
<gene>
    <name evidence="10" type="ORF">FC47_GL000254</name>
</gene>
<feature type="domain" description="TraD/TraG TraM recognition site" evidence="9">
    <location>
        <begin position="658"/>
        <end position="777"/>
    </location>
</feature>
<feature type="transmembrane region" description="Helical" evidence="8">
    <location>
        <begin position="101"/>
        <end position="122"/>
    </location>
</feature>
<evidence type="ECO:0000313" key="11">
    <source>
        <dbReference type="Proteomes" id="UP000050901"/>
    </source>
</evidence>
<comment type="similarity">
    <text evidence="2">Belongs to the VirD4/TraG family.</text>
</comment>
<feature type="region of interest" description="Disordered" evidence="7">
    <location>
        <begin position="865"/>
        <end position="884"/>
    </location>
</feature>
<evidence type="ECO:0000256" key="1">
    <source>
        <dbReference type="ARBA" id="ARBA00004651"/>
    </source>
</evidence>
<proteinExistence type="inferred from homology"/>
<sequence length="1000" mass="114084">MVVFLAINYDKERHRKDGKQGGLLGRPWFLTLLWIAWALFVSWLNCWLTSGVKATQDWFHSPESYQFMDGTVNSQIFTTLHNGWAFSNFGNYQIMHLYPKIYWIIELIAAGVMLPLVLKTWLKWRPNHRNQYGNDRLTTEDEVLVQYPQIPDRGFEYEGIGGVPVSHIKATAPVFFKHHPIDWMHYYLVPEVTQLATKLPGMKNLPFSEAAKGFYSIDQTTVNSMIVGITRSGKGETLVMPFVDILSRGSEKCSMVVNDPKGELYQMSYETLRKRGYNVQVLNLQNTDFSMSYNPLQKIISFAQEGYYDETQQAVNTLSSSIYVDPNAKDKFWQNSSINLLNALILAVVDYAKRNDRWDEVTMDNVLHMMTELGSKQVNVNADGDIIPSADEMKDENVKMPSDMTPAGQKNKLLVYFAQLQKLNDKHYSQFRQMALDSFAQSKFAGDETSGNIYSSAMEGIKIYQQSNIAKLTSKNSVNFESIGFPRTMKFKVPERFKFKTAVIEIDDASGKKIEKRTQIVDKVGFINYAIKAKLPDQFTISISFDYRKNEPKYRDANLIVTGQKLYQRNGFTSHSFKRDPYTNQPLLKDVKLTVKENKLGEDVKEMKIDYSESPVALFLVTPPNNPSYNQLPAFAVDQIFNTIYSTALANGRKSFTRVHFILDEFGNLPPISHMDTKVSIGLGQNLLFDIVVQNLEQLQINYSQQQAETIESNCANLLYILTESKKTAETISAKIGKRTVNVQTSSGKMGDVHGTSISNQLISQDILSMNDLMKLMGGEMVVLRSVYRMDQKGRPVSAMPIFDHGQTEMPFRNTFLQREFNDQMTLSNIGIKSPHRALDLKALRINYDNAYNQLLELMDDGQEKQADPFGDEAPTASHGEKPHLADEPFMQEFFQENDVFGTNSMLNDSTEKQADDQIFTDAELKNEKITNGAFRLIYQAMTQVQPAELRMSFFKDTNTYWSRPDNNSWETLKDRFSGNEQAFEQLKSNLINLKQGGSN</sequence>
<dbReference type="PANTHER" id="PTHR37937:SF1">
    <property type="entry name" value="CONJUGATIVE TRANSFER: DNA TRANSPORT"/>
    <property type="match status" value="1"/>
</dbReference>
<evidence type="ECO:0000256" key="2">
    <source>
        <dbReference type="ARBA" id="ARBA00008806"/>
    </source>
</evidence>
<protein>
    <recommendedName>
        <fullName evidence="9">TraD/TraG TraM recognition site domain-containing protein</fullName>
    </recommendedName>
</protein>
<evidence type="ECO:0000256" key="3">
    <source>
        <dbReference type="ARBA" id="ARBA00022475"/>
    </source>
</evidence>
<keyword evidence="5 8" id="KW-1133">Transmembrane helix</keyword>
<evidence type="ECO:0000256" key="4">
    <source>
        <dbReference type="ARBA" id="ARBA00022692"/>
    </source>
</evidence>
<dbReference type="InterPro" id="IPR032689">
    <property type="entry name" value="TraG-D_C"/>
</dbReference>
<dbReference type="Gene3D" id="3.40.50.300">
    <property type="entry name" value="P-loop containing nucleotide triphosphate hydrolases"/>
    <property type="match status" value="1"/>
</dbReference>
<keyword evidence="3" id="KW-1003">Cell membrane</keyword>
<evidence type="ECO:0000256" key="8">
    <source>
        <dbReference type="SAM" id="Phobius"/>
    </source>
</evidence>
<dbReference type="InterPro" id="IPR003688">
    <property type="entry name" value="TraG/VirD4"/>
</dbReference>
<dbReference type="EMBL" id="AZEQ01000010">
    <property type="protein sequence ID" value="KRL25720.1"/>
    <property type="molecule type" value="Genomic_DNA"/>
</dbReference>
<dbReference type="CDD" id="cd01127">
    <property type="entry name" value="TrwB_TraG_TraD_VirD4"/>
    <property type="match status" value="2"/>
</dbReference>